<sequence length="47" mass="5106">MTRFAQLTRERLRKHAGRNWDACPKYGGGQEVLPVALYATGGDGISG</sequence>
<gene>
    <name evidence="1" type="ORF">K788_0004149</name>
</gene>
<organism evidence="1 2">
    <name type="scientific">Paraburkholderia caribensis MBA4</name>
    <dbReference type="NCBI Taxonomy" id="1323664"/>
    <lineage>
        <taxon>Bacteria</taxon>
        <taxon>Pseudomonadati</taxon>
        <taxon>Pseudomonadota</taxon>
        <taxon>Betaproteobacteria</taxon>
        <taxon>Burkholderiales</taxon>
        <taxon>Burkholderiaceae</taxon>
        <taxon>Paraburkholderia</taxon>
    </lineage>
</organism>
<accession>A0A0P0R591</accession>
<dbReference type="EMBL" id="CP012746">
    <property type="protein sequence ID" value="ALL63283.1"/>
    <property type="molecule type" value="Genomic_DNA"/>
</dbReference>
<name>A0A0P0R591_9BURK</name>
<dbReference type="KEGG" id="bcai:K788_0004149"/>
<proteinExistence type="predicted"/>
<dbReference type="AlphaFoldDB" id="A0A0P0R591"/>
<evidence type="ECO:0000313" key="1">
    <source>
        <dbReference type="EMBL" id="ALL63283.1"/>
    </source>
</evidence>
<protein>
    <submittedName>
        <fullName evidence="1">Uncharacterized protein</fullName>
    </submittedName>
</protein>
<reference evidence="1 2" key="1">
    <citation type="journal article" date="2014" name="Genome Announc.">
        <title>Draft Genome Sequence of the Haloacid-Degrading Burkholderia caribensis Strain MBA4.</title>
        <authorList>
            <person name="Pan Y."/>
            <person name="Kong K.F."/>
            <person name="Tsang J.S."/>
        </authorList>
    </citation>
    <scope>NUCLEOTIDE SEQUENCE [LARGE SCALE GENOMIC DNA]</scope>
    <source>
        <strain evidence="1 2">MBA4</strain>
    </source>
</reference>
<dbReference type="Proteomes" id="UP000019146">
    <property type="component" value="Chromosome 1"/>
</dbReference>
<evidence type="ECO:0000313" key="2">
    <source>
        <dbReference type="Proteomes" id="UP000019146"/>
    </source>
</evidence>